<gene>
    <name evidence="5" type="ORF">DXV75_00650</name>
</gene>
<dbReference type="GO" id="GO:0003700">
    <property type="term" value="F:DNA-binding transcription factor activity"/>
    <property type="evidence" value="ECO:0007669"/>
    <property type="project" value="TreeGrafter"/>
</dbReference>
<dbReference type="GO" id="GO:0000976">
    <property type="term" value="F:transcription cis-regulatory region binding"/>
    <property type="evidence" value="ECO:0007669"/>
    <property type="project" value="TreeGrafter"/>
</dbReference>
<dbReference type="SMART" id="SM00354">
    <property type="entry name" value="HTH_LACI"/>
    <property type="match status" value="1"/>
</dbReference>
<dbReference type="InterPro" id="IPR010982">
    <property type="entry name" value="Lambda_DNA-bd_dom_sf"/>
</dbReference>
<dbReference type="AlphaFoldDB" id="A0A3D8MEN0"/>
<accession>A0A3D8MEN0</accession>
<proteinExistence type="predicted"/>
<dbReference type="Gene3D" id="3.40.50.2300">
    <property type="match status" value="2"/>
</dbReference>
<dbReference type="InterPro" id="IPR001761">
    <property type="entry name" value="Peripla_BP/Lac1_sug-bd_dom"/>
</dbReference>
<keyword evidence="2 5" id="KW-0238">DNA-binding</keyword>
<dbReference type="PROSITE" id="PS00356">
    <property type="entry name" value="HTH_LACI_1"/>
    <property type="match status" value="1"/>
</dbReference>
<dbReference type="Gene3D" id="1.10.260.40">
    <property type="entry name" value="lambda repressor-like DNA-binding domains"/>
    <property type="match status" value="1"/>
</dbReference>
<dbReference type="FunFam" id="1.10.260.40:FF:000002">
    <property type="entry name" value="HTH-type transcriptional repressor PurR"/>
    <property type="match status" value="1"/>
</dbReference>
<dbReference type="CDD" id="cd06270">
    <property type="entry name" value="PBP1_GalS-like"/>
    <property type="match status" value="1"/>
</dbReference>
<feature type="domain" description="HTH lacI-type" evidence="4">
    <location>
        <begin position="2"/>
        <end position="56"/>
    </location>
</feature>
<comment type="caution">
    <text evidence="5">The sequence shown here is derived from an EMBL/GenBank/DDBJ whole genome shotgun (WGS) entry which is preliminary data.</text>
</comment>
<dbReference type="EMBL" id="QRHA01000001">
    <property type="protein sequence ID" value="RDV29011.1"/>
    <property type="molecule type" value="Genomic_DNA"/>
</dbReference>
<name>A0A3D8MEN0_9ALTE</name>
<evidence type="ECO:0000313" key="6">
    <source>
        <dbReference type="Proteomes" id="UP000256561"/>
    </source>
</evidence>
<dbReference type="PRINTS" id="PR00036">
    <property type="entry name" value="HTHLACI"/>
</dbReference>
<dbReference type="OrthoDB" id="9798934at2"/>
<dbReference type="PROSITE" id="PS50932">
    <property type="entry name" value="HTH_LACI_2"/>
    <property type="match status" value="1"/>
</dbReference>
<keyword evidence="6" id="KW-1185">Reference proteome</keyword>
<evidence type="ECO:0000256" key="3">
    <source>
        <dbReference type="ARBA" id="ARBA00023163"/>
    </source>
</evidence>
<dbReference type="InterPro" id="IPR028082">
    <property type="entry name" value="Peripla_BP_I"/>
</dbReference>
<dbReference type="PANTHER" id="PTHR30146:SF107">
    <property type="entry name" value="TRANSCRIPTIONAL REGULATOR"/>
    <property type="match status" value="1"/>
</dbReference>
<organism evidence="5 6">
    <name type="scientific">Alteromonas aestuariivivens</name>
    <dbReference type="NCBI Taxonomy" id="1938339"/>
    <lineage>
        <taxon>Bacteria</taxon>
        <taxon>Pseudomonadati</taxon>
        <taxon>Pseudomonadota</taxon>
        <taxon>Gammaproteobacteria</taxon>
        <taxon>Alteromonadales</taxon>
        <taxon>Alteromonadaceae</taxon>
        <taxon>Alteromonas/Salinimonas group</taxon>
        <taxon>Alteromonas</taxon>
    </lineage>
</organism>
<dbReference type="PANTHER" id="PTHR30146">
    <property type="entry name" value="LACI-RELATED TRANSCRIPTIONAL REPRESSOR"/>
    <property type="match status" value="1"/>
</dbReference>
<keyword evidence="3" id="KW-0804">Transcription</keyword>
<dbReference type="Pfam" id="PF00356">
    <property type="entry name" value="LacI"/>
    <property type="match status" value="1"/>
</dbReference>
<protein>
    <submittedName>
        <fullName evidence="5">LacI family DNA-binding transcriptional regulator</fullName>
    </submittedName>
</protein>
<dbReference type="CDD" id="cd01392">
    <property type="entry name" value="HTH_LacI"/>
    <property type="match status" value="1"/>
</dbReference>
<dbReference type="SUPFAM" id="SSF47413">
    <property type="entry name" value="lambda repressor-like DNA-binding domains"/>
    <property type="match status" value="1"/>
</dbReference>
<evidence type="ECO:0000313" key="5">
    <source>
        <dbReference type="EMBL" id="RDV29011.1"/>
    </source>
</evidence>
<reference evidence="6" key="1">
    <citation type="submission" date="2018-08" db="EMBL/GenBank/DDBJ databases">
        <authorList>
            <person name="Zhang J."/>
            <person name="Du Z.-J."/>
        </authorList>
    </citation>
    <scope>NUCLEOTIDE SEQUENCE [LARGE SCALE GENOMIC DNA]</scope>
    <source>
        <strain evidence="6">KCTC 52655</strain>
    </source>
</reference>
<evidence type="ECO:0000259" key="4">
    <source>
        <dbReference type="PROSITE" id="PS50932"/>
    </source>
</evidence>
<sequence>MATIKDVARAAGVSLATVSRVVNDGPKVGDATRERVKKIMQELGYRPNATARALVTQKSAYLGVVIADLQAPFFALLAHGVEVVTRKNNVRILLSAGSLEKDTELQAIETLLEHRVDAMVVHSKLLDDETLIDFARQVPGFILINRYIPQIGNRCIWLDNVAGGRSMAQYAYQLGHKNIAVISSRIQIDDPHLRVAGIKQAAAEAGRTIPDSMIEYSSPDQEGGELATQNLIASGQQFSVILAYNDAMAAGAMATLLDHGIKVPEEVSVMGYDDLELAKFCRPKLTTLRYPIEMMASKAADLALRYASGEEPGEGLTFKYTPTIVKRDSLIALK</sequence>
<evidence type="ECO:0000256" key="1">
    <source>
        <dbReference type="ARBA" id="ARBA00023015"/>
    </source>
</evidence>
<dbReference type="Proteomes" id="UP000256561">
    <property type="component" value="Unassembled WGS sequence"/>
</dbReference>
<dbReference type="SUPFAM" id="SSF53822">
    <property type="entry name" value="Periplasmic binding protein-like I"/>
    <property type="match status" value="1"/>
</dbReference>
<dbReference type="RefSeq" id="WP_115591302.1">
    <property type="nucleotide sequence ID" value="NZ_QRHA01000001.1"/>
</dbReference>
<evidence type="ECO:0000256" key="2">
    <source>
        <dbReference type="ARBA" id="ARBA00023125"/>
    </source>
</evidence>
<dbReference type="Pfam" id="PF00532">
    <property type="entry name" value="Peripla_BP_1"/>
    <property type="match status" value="1"/>
</dbReference>
<dbReference type="InterPro" id="IPR000843">
    <property type="entry name" value="HTH_LacI"/>
</dbReference>
<keyword evidence="1" id="KW-0805">Transcription regulation</keyword>